<dbReference type="Proteomes" id="UP000001997">
    <property type="component" value="Unassembled WGS sequence"/>
</dbReference>
<comment type="pathway">
    <text evidence="1 5">Protein modification; protein lipoylation via endogenous pathway; protein N(6)-(lipoyl)lysine from octanoyl-[acyl-carrier-protein]: step 1/2.</text>
</comment>
<dbReference type="SUPFAM" id="SSF55681">
    <property type="entry name" value="Class II aaRS and biotin synthetases"/>
    <property type="match status" value="1"/>
</dbReference>
<evidence type="ECO:0000256" key="3">
    <source>
        <dbReference type="ARBA" id="ARBA00022679"/>
    </source>
</evidence>
<dbReference type="PROSITE" id="PS51733">
    <property type="entry name" value="BPL_LPL_CATALYTIC"/>
    <property type="match status" value="1"/>
</dbReference>
<dbReference type="PIRSF" id="PIRSF016262">
    <property type="entry name" value="LPLase"/>
    <property type="match status" value="1"/>
</dbReference>
<dbReference type="InterPro" id="IPR000544">
    <property type="entry name" value="Octanoyltransferase"/>
</dbReference>
<dbReference type="GeneID" id="5125104"/>
<dbReference type="eggNOG" id="KOG0325">
    <property type="taxonomic scope" value="Eukaryota"/>
</dbReference>
<dbReference type="NCBIfam" id="TIGR00214">
    <property type="entry name" value="lipB"/>
    <property type="match status" value="1"/>
</dbReference>
<dbReference type="PANTHER" id="PTHR10993:SF7">
    <property type="entry name" value="LIPOYLTRANSFERASE 2, MITOCHONDRIAL-RELATED"/>
    <property type="match status" value="1"/>
</dbReference>
<evidence type="ECO:0000256" key="7">
    <source>
        <dbReference type="PIRSR" id="PIRSR016262-2"/>
    </source>
</evidence>
<comment type="catalytic activity">
    <reaction evidence="5">
        <text>octanoyl-[ACP] + L-lysyl-[protein] = N(6)-octanoyl-L-lysyl-[protein] + holo-[ACP] + H(+)</text>
        <dbReference type="Rhea" id="RHEA:17665"/>
        <dbReference type="Rhea" id="RHEA-COMP:9636"/>
        <dbReference type="Rhea" id="RHEA-COMP:9685"/>
        <dbReference type="Rhea" id="RHEA-COMP:9752"/>
        <dbReference type="Rhea" id="RHEA-COMP:9928"/>
        <dbReference type="ChEBI" id="CHEBI:15378"/>
        <dbReference type="ChEBI" id="CHEBI:29969"/>
        <dbReference type="ChEBI" id="CHEBI:64479"/>
        <dbReference type="ChEBI" id="CHEBI:78463"/>
        <dbReference type="ChEBI" id="CHEBI:78809"/>
        <dbReference type="EC" id="2.3.1.181"/>
    </reaction>
</comment>
<comment type="function">
    <text evidence="5">Catalyzes the transfer of endogenously produced octanoic acid from octanoyl-acyl-carrier-protein onto the lipoyl domains of lipoate-dependent enzymes. Lipoyl-ACP can also act as a substrate although octanoyl-ACP is likely to be the physiological substrate.</text>
</comment>
<accession>A5DMG5</accession>
<gene>
    <name evidence="10" type="ORF">PGUG_04466</name>
</gene>
<dbReference type="VEuPathDB" id="FungiDB:PGUG_04466"/>
<name>A5DMG5_PICGU</name>
<dbReference type="FunCoup" id="A5DMG5">
    <property type="interactions" value="415"/>
</dbReference>
<dbReference type="OMA" id="FEMCGLP"/>
<comment type="similarity">
    <text evidence="2 5">Belongs to the LipB family.</text>
</comment>
<dbReference type="RefSeq" id="XP_001483738.2">
    <property type="nucleotide sequence ID" value="XM_001483688.1"/>
</dbReference>
<keyword evidence="11" id="KW-1185">Reference proteome</keyword>
<evidence type="ECO:0000259" key="9">
    <source>
        <dbReference type="PROSITE" id="PS51733"/>
    </source>
</evidence>
<organism evidence="10 11">
    <name type="scientific">Meyerozyma guilliermondii (strain ATCC 6260 / CBS 566 / DSM 6381 / JCM 1539 / NBRC 10279 / NRRL Y-324)</name>
    <name type="common">Yeast</name>
    <name type="synonym">Candida guilliermondii</name>
    <dbReference type="NCBI Taxonomy" id="294746"/>
    <lineage>
        <taxon>Eukaryota</taxon>
        <taxon>Fungi</taxon>
        <taxon>Dikarya</taxon>
        <taxon>Ascomycota</taxon>
        <taxon>Saccharomycotina</taxon>
        <taxon>Pichiomycetes</taxon>
        <taxon>Debaryomycetaceae</taxon>
        <taxon>Meyerozyma</taxon>
    </lineage>
</organism>
<evidence type="ECO:0000256" key="5">
    <source>
        <dbReference type="PIRNR" id="PIRNR016262"/>
    </source>
</evidence>
<dbReference type="AlphaFoldDB" id="A5DMG5"/>
<dbReference type="UniPathway" id="UPA00538">
    <property type="reaction ID" value="UER00592"/>
</dbReference>
<dbReference type="InterPro" id="IPR004143">
    <property type="entry name" value="BPL_LPL_catalytic"/>
</dbReference>
<proteinExistence type="inferred from homology"/>
<dbReference type="Gene3D" id="3.30.930.10">
    <property type="entry name" value="Bira Bifunctional Protein, Domain 2"/>
    <property type="match status" value="1"/>
</dbReference>
<reference evidence="10 11" key="1">
    <citation type="journal article" date="2009" name="Nature">
        <title>Evolution of pathogenicity and sexual reproduction in eight Candida genomes.</title>
        <authorList>
            <person name="Butler G."/>
            <person name="Rasmussen M.D."/>
            <person name="Lin M.F."/>
            <person name="Santos M.A."/>
            <person name="Sakthikumar S."/>
            <person name="Munro C.A."/>
            <person name="Rheinbay E."/>
            <person name="Grabherr M."/>
            <person name="Forche A."/>
            <person name="Reedy J.L."/>
            <person name="Agrafioti I."/>
            <person name="Arnaud M.B."/>
            <person name="Bates S."/>
            <person name="Brown A.J."/>
            <person name="Brunke S."/>
            <person name="Costanzo M.C."/>
            <person name="Fitzpatrick D.A."/>
            <person name="de Groot P.W."/>
            <person name="Harris D."/>
            <person name="Hoyer L.L."/>
            <person name="Hube B."/>
            <person name="Klis F.M."/>
            <person name="Kodira C."/>
            <person name="Lennard N."/>
            <person name="Logue M.E."/>
            <person name="Martin R."/>
            <person name="Neiman A.M."/>
            <person name="Nikolaou E."/>
            <person name="Quail M.A."/>
            <person name="Quinn J."/>
            <person name="Santos M.C."/>
            <person name="Schmitzberger F.F."/>
            <person name="Sherlock G."/>
            <person name="Shah P."/>
            <person name="Silverstein K.A."/>
            <person name="Skrzypek M.S."/>
            <person name="Soll D."/>
            <person name="Staggs R."/>
            <person name="Stansfield I."/>
            <person name="Stumpf M.P."/>
            <person name="Sudbery P.E."/>
            <person name="Srikantha T."/>
            <person name="Zeng Q."/>
            <person name="Berman J."/>
            <person name="Berriman M."/>
            <person name="Heitman J."/>
            <person name="Gow N.A."/>
            <person name="Lorenz M.C."/>
            <person name="Birren B.W."/>
            <person name="Kellis M."/>
            <person name="Cuomo C.A."/>
        </authorList>
    </citation>
    <scope>NUCLEOTIDE SEQUENCE [LARGE SCALE GENOMIC DNA]</scope>
    <source>
        <strain evidence="11">ATCC 6260 / CBS 566 / DSM 6381 / JCM 1539 / NBRC 10279 / NRRL Y-324</strain>
    </source>
</reference>
<dbReference type="PROSITE" id="PS01313">
    <property type="entry name" value="LIPB"/>
    <property type="match status" value="1"/>
</dbReference>
<feature type="binding site" evidence="7">
    <location>
        <begin position="164"/>
        <end position="171"/>
    </location>
    <ligand>
        <name>substrate</name>
    </ligand>
</feature>
<dbReference type="Pfam" id="PF21948">
    <property type="entry name" value="LplA-B_cat"/>
    <property type="match status" value="1"/>
</dbReference>
<feature type="active site" description="Acyl-thioester intermediate" evidence="6">
    <location>
        <position position="265"/>
    </location>
</feature>
<evidence type="ECO:0000256" key="6">
    <source>
        <dbReference type="PIRSR" id="PIRSR016262-1"/>
    </source>
</evidence>
<dbReference type="EC" id="2.3.1.181" evidence="5"/>
<feature type="domain" description="BPL/LPL catalytic" evidence="9">
    <location>
        <begin position="118"/>
        <end position="304"/>
    </location>
</feature>
<dbReference type="InParanoid" id="A5DMG5"/>
<dbReference type="PANTHER" id="PTHR10993">
    <property type="entry name" value="OCTANOYLTRANSFERASE"/>
    <property type="match status" value="1"/>
</dbReference>
<evidence type="ECO:0000313" key="10">
    <source>
        <dbReference type="EMBL" id="EDK40369.2"/>
    </source>
</evidence>
<keyword evidence="3 5" id="KW-0808">Transferase</keyword>
<dbReference type="GO" id="GO:0016874">
    <property type="term" value="F:ligase activity"/>
    <property type="evidence" value="ECO:0007669"/>
    <property type="project" value="EnsemblFungi"/>
</dbReference>
<evidence type="ECO:0000313" key="11">
    <source>
        <dbReference type="Proteomes" id="UP000001997"/>
    </source>
</evidence>
<evidence type="ECO:0000256" key="1">
    <source>
        <dbReference type="ARBA" id="ARBA00004821"/>
    </source>
</evidence>
<sequence length="318" mass="35954">MHSTDIACMDARCSAPAYLSQWKYVNSQLSFPMRWGRFYSSCTKFTPLSDTYKTLRHIHFPNITTFEEGQRIQDTIVRANLDFKSMDAKIKRQQKQLAAAGHEMSDYEKALVGKILDMKPHPTVLTFEFENVYTGGKKLKQDPDLPEKIAAFEQMGCSYHQLERGGDITWHGRGQMVAYTILDLKQFSNLSVKCYVDAVLLRATQDLLKNYGLESFTNENPGVWMSPHDDKIASVGCNIQRAITSYGIGLNVNPKMKYLNTFTMCGLPGKKAVSLQSLVQKEVSVEQIANEYAQQLAKALNIGSVEHMNGEELRKSLE</sequence>
<evidence type="ECO:0000256" key="8">
    <source>
        <dbReference type="PIRSR" id="PIRSR016262-3"/>
    </source>
</evidence>
<feature type="site" description="Lowers pKa of active site Cys" evidence="8">
    <location>
        <position position="231"/>
    </location>
</feature>
<evidence type="ECO:0000256" key="2">
    <source>
        <dbReference type="ARBA" id="ARBA00007907"/>
    </source>
</evidence>
<dbReference type="HOGENOM" id="CLU_035168_0_1_1"/>
<feature type="binding site" evidence="7">
    <location>
        <begin position="234"/>
        <end position="236"/>
    </location>
    <ligand>
        <name>substrate</name>
    </ligand>
</feature>
<feature type="binding site" evidence="7">
    <location>
        <begin position="247"/>
        <end position="249"/>
    </location>
    <ligand>
        <name>substrate</name>
    </ligand>
</feature>
<dbReference type="InterPro" id="IPR020605">
    <property type="entry name" value="Octanoyltransferase_CS"/>
</dbReference>
<dbReference type="GO" id="GO:0033819">
    <property type="term" value="F:lipoyl(octanoyl) transferase activity"/>
    <property type="evidence" value="ECO:0007669"/>
    <property type="project" value="UniProtKB-EC"/>
</dbReference>
<dbReference type="EMBL" id="CH408159">
    <property type="protein sequence ID" value="EDK40369.2"/>
    <property type="molecule type" value="Genomic_DNA"/>
</dbReference>
<keyword evidence="4 5" id="KW-0012">Acyltransferase</keyword>
<evidence type="ECO:0000256" key="4">
    <source>
        <dbReference type="ARBA" id="ARBA00023315"/>
    </source>
</evidence>
<dbReference type="InterPro" id="IPR045864">
    <property type="entry name" value="aa-tRNA-synth_II/BPL/LPL"/>
</dbReference>
<protein>
    <recommendedName>
        <fullName evidence="5">Octanoyltransferase</fullName>
        <ecNumber evidence="5">2.3.1.181</ecNumber>
    </recommendedName>
</protein>
<dbReference type="KEGG" id="pgu:PGUG_04466"/>
<dbReference type="OrthoDB" id="19908at2759"/>
<dbReference type="GO" id="GO:0009249">
    <property type="term" value="P:protein lipoylation"/>
    <property type="evidence" value="ECO:0007669"/>
    <property type="project" value="EnsemblFungi"/>
</dbReference>
<dbReference type="STRING" id="294746.A5DMG5"/>